<dbReference type="Proteomes" id="UP000245626">
    <property type="component" value="Unassembled WGS sequence"/>
</dbReference>
<evidence type="ECO:0000313" key="2">
    <source>
        <dbReference type="Proteomes" id="UP000245626"/>
    </source>
</evidence>
<reference evidence="1 2" key="1">
    <citation type="journal article" date="2018" name="Mol. Biol. Evol.">
        <title>Broad Genomic Sampling Reveals a Smut Pathogenic Ancestry of the Fungal Clade Ustilaginomycotina.</title>
        <authorList>
            <person name="Kijpornyongpan T."/>
            <person name="Mondo S.J."/>
            <person name="Barry K."/>
            <person name="Sandor L."/>
            <person name="Lee J."/>
            <person name="Lipzen A."/>
            <person name="Pangilinan J."/>
            <person name="LaButti K."/>
            <person name="Hainaut M."/>
            <person name="Henrissat B."/>
            <person name="Grigoriev I.V."/>
            <person name="Spatafora J.W."/>
            <person name="Aime M.C."/>
        </authorList>
    </citation>
    <scope>NUCLEOTIDE SEQUENCE [LARGE SCALE GENOMIC DNA]</scope>
    <source>
        <strain evidence="1 2">SA 807</strain>
    </source>
</reference>
<keyword evidence="2" id="KW-1185">Reference proteome</keyword>
<sequence length="1427" mass="149405">MPAVAPSGAQRQGGVDKLAKLKQVAAQFPVDDDEETTTDDSSDEAEAALEMDGQELWAQNYCATCDCLIEPGQGVEKQETKGGAAMEASNSSSSISGLRSKSGTIKARQSSESKDGDRPKDTAVFAANLKRTHSAGKLHAKGGSTFGPQKRTGSAAGRLNALSDLKPTTKLNADTDKGKGPAAAANNNSNNNNTVEGKGRKSPALSRRGSTASAKSSNQSSGPSSPTSTGAVANQPQSLGRSKRAALLSALTPAALQQQDEMTSRRQGPAALYCSERCRLIDERRSSGLVELTQYISQPQVPQAPVAWASPGWPPANMAAVPVWPRSTSMQYVVGTPESECMCPECIDKYAEGGSAGGATVPSGASDTTESSSGYFYSQHGPGPKRRTASGRIMTPLNLHAPSSGSDGYFPTIAPQAQPRRTATSSPKPRYGQPSAVSANTTANQQGSNVAPPPRTSSAASGGAGPVGSASTGCTEGSLVSSSSGGSLWEPKLRRPSSSSPGRANPTTNSVKRSTSPRENGSRARSSTHSSMSEQTAGGMTSSGTNTPAHQTLRGSVSSSSSSTTRRQASQSYRLSAPAFTPVTEIVPVNHSSEAQEPKVGGSMGSSYQSSGTSPLRLLDRSSRHYAAPSVDLSSEQARSPGGAPPAGLLSRSLASEQTVLGTSSTTIDGRLGGNHHQSRHGKSGSSALATSDDLSSVVEVPSPRADGDQPSDHYEPVFHHSTSAGSLAVGSLKMAQTRAARPPIQDQRAEVHHRIGSESAASMSADGRDRRRLSLVGTSSLRPNLRRSSEASRPRAGSSSSFSSGWLKSLSSAWNSLRGWPSGMQPSGDIESVAVDADEDWYDDRQAQFDQLSLRNNDSTAPSASMRPYVRGTGSRRPRSSRSEQSQFSLSPPGDLHSQRSDSPASAALSNALAAASIADGKDGPTPTQSLVAKPTIRRGSIPAYAKEVGKGEIPGELDTFTNDYESPVRGRSDSVSGHSIATISEEERRRRRLEKERLNKIRRSKDVHVLPPLLAPSSRQASSTNLHGVMTRQPRTASHGRTRTQSGTQLYVGSAGSSSHGALPTRPTTPGLSYAANAPPSPSLVRSPLAPAFGHAGTAVVASPSRPGSAAGYYSNPTSAGTSPRTKGLGWGVMTQMAPPPPFAPTPQQSAEVLRHTYAHGHSSSLNFGHTSAMAARNAHAASHAVVHRHHYHGGHAPAPGRIVHQSRQSTGGALQLGHVGLLGTHPHGHAPVPGRHSTMPSTINRTPTPSVPEDGGEMTSDALTSGEFIHRPNSAMANGQHRHRSFHAPPRSRSSMGMRAMNASTLIDSAAMPPPSGFPVTGDVPNTAAATAVLHHPEPSNRTWSYEALPGLKTYPVLQLPDRETHDRYDEGWGLGEGGLSKHLTGRKIDEGLNDQNRAAQGQGRESNHHPAAPHRKKLFYFDS</sequence>
<accession>A0ACD0P3I8</accession>
<protein>
    <submittedName>
        <fullName evidence="1">Uncharacterized protein</fullName>
    </submittedName>
</protein>
<dbReference type="EMBL" id="KZ819770">
    <property type="protein sequence ID" value="PWN52546.1"/>
    <property type="molecule type" value="Genomic_DNA"/>
</dbReference>
<evidence type="ECO:0000313" key="1">
    <source>
        <dbReference type="EMBL" id="PWN52546.1"/>
    </source>
</evidence>
<gene>
    <name evidence="1" type="ORF">IE53DRAFT_272947</name>
</gene>
<proteinExistence type="predicted"/>
<name>A0ACD0P3I8_9BASI</name>
<organism evidence="1 2">
    <name type="scientific">Violaceomyces palustris</name>
    <dbReference type="NCBI Taxonomy" id="1673888"/>
    <lineage>
        <taxon>Eukaryota</taxon>
        <taxon>Fungi</taxon>
        <taxon>Dikarya</taxon>
        <taxon>Basidiomycota</taxon>
        <taxon>Ustilaginomycotina</taxon>
        <taxon>Ustilaginomycetes</taxon>
        <taxon>Violaceomycetales</taxon>
        <taxon>Violaceomycetaceae</taxon>
        <taxon>Violaceomyces</taxon>
    </lineage>
</organism>